<organism evidence="1 2">
    <name type="scientific">Paeniglutamicibacter kerguelensis</name>
    <dbReference type="NCBI Taxonomy" id="254788"/>
    <lineage>
        <taxon>Bacteria</taxon>
        <taxon>Bacillati</taxon>
        <taxon>Actinomycetota</taxon>
        <taxon>Actinomycetes</taxon>
        <taxon>Micrococcales</taxon>
        <taxon>Micrococcaceae</taxon>
        <taxon>Paeniglutamicibacter</taxon>
    </lineage>
</organism>
<reference evidence="1 2" key="1">
    <citation type="submission" date="2021-03" db="EMBL/GenBank/DDBJ databases">
        <title>Sequencing the genomes of 1000 actinobacteria strains.</title>
        <authorList>
            <person name="Klenk H.-P."/>
        </authorList>
    </citation>
    <scope>NUCLEOTIDE SEQUENCE [LARGE SCALE GENOMIC DNA]</scope>
    <source>
        <strain evidence="1 2">DSM 15797</strain>
    </source>
</reference>
<keyword evidence="2" id="KW-1185">Reference proteome</keyword>
<evidence type="ECO:0008006" key="3">
    <source>
        <dbReference type="Google" id="ProtNLM"/>
    </source>
</evidence>
<dbReference type="InterPro" id="IPR021804">
    <property type="entry name" value="DUF3375"/>
</dbReference>
<sequence>MMRPTHPASPLWSQTQQFRSSAAWKLLSTAPWAVAFLRAEFTSAKPRIGLEVFQASLEAFLKVVRAEDPGFNDSMTAAQYADAWVKNQFLARPLVDGHFVYEPTAQTARVLKFLADFSGDRTNLNSSRLNTLLVSLESLAHETDPDPAARIRALEAEIAQRQEKITALRDGTSPAVLPKEGALAATRSVLDMASGLPADFKRMRDGVQEMLHALRGEIMESSTVKGVAIGAVLEGDKQLRSTPQGETFRGFTEFLNSPEAQVRFREAVNEVLERDFVDSLDAQERHTLANLLRELRRQASEVHQSYGRLSESLHAYVQSEEFKEAAVLREAVRAAELAVASSRALHSRTLVAPIKLYSPRFTSIAGLGIYDPDEHVAPPKLAAPPELSVADIRRTPSTPSPDVPALNRALSAARSASGGAVSLTEAYKTLEDRHKHLNTIRYLIEAARLGGEDPDETSFEEITFTQVDGTTRTALVPAISFTKDPA</sequence>
<dbReference type="EMBL" id="JAGIOF010000001">
    <property type="protein sequence ID" value="MBP2384721.1"/>
    <property type="molecule type" value="Genomic_DNA"/>
</dbReference>
<dbReference type="Proteomes" id="UP001296993">
    <property type="component" value="Unassembled WGS sequence"/>
</dbReference>
<dbReference type="Pfam" id="PF11855">
    <property type="entry name" value="DUF3375"/>
    <property type="match status" value="1"/>
</dbReference>
<name>A0ABS4X8P5_9MICC</name>
<comment type="caution">
    <text evidence="1">The sequence shown here is derived from an EMBL/GenBank/DDBJ whole genome shotgun (WGS) entry which is preliminary data.</text>
</comment>
<proteinExistence type="predicted"/>
<protein>
    <recommendedName>
        <fullName evidence="3">DUF3375 domain-containing protein</fullName>
    </recommendedName>
</protein>
<accession>A0ABS4X8P5</accession>
<evidence type="ECO:0000313" key="1">
    <source>
        <dbReference type="EMBL" id="MBP2384721.1"/>
    </source>
</evidence>
<evidence type="ECO:0000313" key="2">
    <source>
        <dbReference type="Proteomes" id="UP001296993"/>
    </source>
</evidence>
<gene>
    <name evidence="1" type="ORF">JOF47_000232</name>
</gene>